<evidence type="ECO:0000259" key="8">
    <source>
        <dbReference type="SMART" id="SM00644"/>
    </source>
</evidence>
<evidence type="ECO:0000256" key="4">
    <source>
        <dbReference type="ARBA" id="ARBA00022801"/>
    </source>
</evidence>
<dbReference type="InterPro" id="IPR002502">
    <property type="entry name" value="Amidase_domain"/>
</dbReference>
<organism evidence="9 10">
    <name type="scientific">Candidatus Cellulosilyticum pullistercoris</name>
    <dbReference type="NCBI Taxonomy" id="2838521"/>
    <lineage>
        <taxon>Bacteria</taxon>
        <taxon>Bacillati</taxon>
        <taxon>Bacillota</taxon>
        <taxon>Clostridia</taxon>
        <taxon>Lachnospirales</taxon>
        <taxon>Cellulosilyticaceae</taxon>
        <taxon>Cellulosilyticum</taxon>
    </lineage>
</organism>
<evidence type="ECO:0000256" key="1">
    <source>
        <dbReference type="ARBA" id="ARBA00001561"/>
    </source>
</evidence>
<comment type="similarity">
    <text evidence="2">Belongs to the N-acetylmuramoyl-L-alanine amidase 2 family.</text>
</comment>
<dbReference type="EC" id="3.5.1.28" evidence="3"/>
<comment type="caution">
    <text evidence="9">The sequence shown here is derived from an EMBL/GenBank/DDBJ whole genome shotgun (WGS) entry which is preliminary data.</text>
</comment>
<dbReference type="Proteomes" id="UP000824229">
    <property type="component" value="Unassembled WGS sequence"/>
</dbReference>
<reference evidence="9" key="2">
    <citation type="submission" date="2021-04" db="EMBL/GenBank/DDBJ databases">
        <authorList>
            <person name="Gilroy R."/>
        </authorList>
    </citation>
    <scope>NUCLEOTIDE SEQUENCE</scope>
    <source>
        <strain evidence="9">B5-657</strain>
    </source>
</reference>
<accession>A0A9E2KBZ9</accession>
<reference evidence="9" key="1">
    <citation type="journal article" date="2021" name="PeerJ">
        <title>Extensive microbial diversity within the chicken gut microbiome revealed by metagenomics and culture.</title>
        <authorList>
            <person name="Gilroy R."/>
            <person name="Ravi A."/>
            <person name="Getino M."/>
            <person name="Pursley I."/>
            <person name="Horton D.L."/>
            <person name="Alikhan N.F."/>
            <person name="Baker D."/>
            <person name="Gharbi K."/>
            <person name="Hall N."/>
            <person name="Watson M."/>
            <person name="Adriaenssens E.M."/>
            <person name="Foster-Nyarko E."/>
            <person name="Jarju S."/>
            <person name="Secka A."/>
            <person name="Antonio M."/>
            <person name="Oren A."/>
            <person name="Chaudhuri R.R."/>
            <person name="La Ragione R."/>
            <person name="Hildebrand F."/>
            <person name="Pallen M.J."/>
        </authorList>
    </citation>
    <scope>NUCLEOTIDE SEQUENCE</scope>
    <source>
        <strain evidence="9">B5-657</strain>
    </source>
</reference>
<protein>
    <recommendedName>
        <fullName evidence="3">N-acetylmuramoyl-L-alanine amidase</fullName>
        <ecNumber evidence="3">3.5.1.28</ecNumber>
    </recommendedName>
</protein>
<evidence type="ECO:0000256" key="3">
    <source>
        <dbReference type="ARBA" id="ARBA00011901"/>
    </source>
</evidence>
<dbReference type="GO" id="GO:0030420">
    <property type="term" value="P:establishment of competence for transformation"/>
    <property type="evidence" value="ECO:0007669"/>
    <property type="project" value="UniProtKB-KW"/>
</dbReference>
<keyword evidence="5" id="KW-0749">Sporulation</keyword>
<proteinExistence type="inferred from homology"/>
<dbReference type="PANTHER" id="PTHR30417">
    <property type="entry name" value="N-ACETYLMURAMOYL-L-ALANINE AMIDASE AMID"/>
    <property type="match status" value="1"/>
</dbReference>
<keyword evidence="4 9" id="KW-0378">Hydrolase</keyword>
<dbReference type="AlphaFoldDB" id="A0A9E2KBZ9"/>
<dbReference type="InterPro" id="IPR051206">
    <property type="entry name" value="NAMLAA_amidase_2"/>
</dbReference>
<dbReference type="GO" id="GO:0030435">
    <property type="term" value="P:sporulation resulting in formation of a cellular spore"/>
    <property type="evidence" value="ECO:0007669"/>
    <property type="project" value="UniProtKB-KW"/>
</dbReference>
<dbReference type="InterPro" id="IPR036505">
    <property type="entry name" value="Amidase/PGRP_sf"/>
</dbReference>
<sequence>MKVIKKCVSFLVMVSLLMAVSGFLFKIKQKPIVAEEVEAAIGVNYTIDHIPLSNKRPGIKRSIKYIVIHNTANEESTARNERDYLTNPNNTSSTSFNIVVDDKEIIEAIPANEMAFHAGDREGNQKGIGIELCESGDFEKTKANAAKLVAYLMKTYDISLSEVRTHHDFSGKDCPRKMLGNWEDFLEAVKIAYQTLD</sequence>
<dbReference type="SMART" id="SM00644">
    <property type="entry name" value="Ami_2"/>
    <property type="match status" value="1"/>
</dbReference>
<dbReference type="GO" id="GO:0071555">
    <property type="term" value="P:cell wall organization"/>
    <property type="evidence" value="ECO:0007669"/>
    <property type="project" value="UniProtKB-KW"/>
</dbReference>
<evidence type="ECO:0000313" key="9">
    <source>
        <dbReference type="EMBL" id="MBU3804059.1"/>
    </source>
</evidence>
<dbReference type="GO" id="GO:0009253">
    <property type="term" value="P:peptidoglycan catabolic process"/>
    <property type="evidence" value="ECO:0007669"/>
    <property type="project" value="InterPro"/>
</dbReference>
<evidence type="ECO:0000256" key="5">
    <source>
        <dbReference type="ARBA" id="ARBA00022969"/>
    </source>
</evidence>
<comment type="catalytic activity">
    <reaction evidence="1">
        <text>Hydrolyzes the link between N-acetylmuramoyl residues and L-amino acid residues in certain cell-wall glycopeptides.</text>
        <dbReference type="EC" id="3.5.1.28"/>
    </reaction>
</comment>
<dbReference type="PANTHER" id="PTHR30417:SF11">
    <property type="entry name" value="N-ACETYLMURAMOYL-L-ALANINE AMIDASE XLYA"/>
    <property type="match status" value="1"/>
</dbReference>
<evidence type="ECO:0000256" key="2">
    <source>
        <dbReference type="ARBA" id="ARBA00007553"/>
    </source>
</evidence>
<dbReference type="EMBL" id="JAHLFQ010000104">
    <property type="protein sequence ID" value="MBU3804059.1"/>
    <property type="molecule type" value="Genomic_DNA"/>
</dbReference>
<evidence type="ECO:0000256" key="7">
    <source>
        <dbReference type="ARBA" id="ARBA00023316"/>
    </source>
</evidence>
<feature type="domain" description="N-acetylmuramoyl-L-alanine amidase" evidence="8">
    <location>
        <begin position="53"/>
        <end position="191"/>
    </location>
</feature>
<dbReference type="CDD" id="cd06583">
    <property type="entry name" value="PGRP"/>
    <property type="match status" value="1"/>
</dbReference>
<evidence type="ECO:0000313" key="10">
    <source>
        <dbReference type="Proteomes" id="UP000824229"/>
    </source>
</evidence>
<dbReference type="GO" id="GO:0009254">
    <property type="term" value="P:peptidoglycan turnover"/>
    <property type="evidence" value="ECO:0007669"/>
    <property type="project" value="TreeGrafter"/>
</dbReference>
<keyword evidence="7" id="KW-0961">Cell wall biogenesis/degradation</keyword>
<dbReference type="Pfam" id="PF01510">
    <property type="entry name" value="Amidase_2"/>
    <property type="match status" value="1"/>
</dbReference>
<dbReference type="SUPFAM" id="SSF55846">
    <property type="entry name" value="N-acetylmuramoyl-L-alanine amidase-like"/>
    <property type="match status" value="1"/>
</dbReference>
<dbReference type="GO" id="GO:0008745">
    <property type="term" value="F:N-acetylmuramoyl-L-alanine amidase activity"/>
    <property type="evidence" value="ECO:0007669"/>
    <property type="project" value="UniProtKB-EC"/>
</dbReference>
<evidence type="ECO:0000256" key="6">
    <source>
        <dbReference type="ARBA" id="ARBA00023287"/>
    </source>
</evidence>
<name>A0A9E2KBZ9_9FIRM</name>
<keyword evidence="6" id="KW-0178">Competence</keyword>
<gene>
    <name evidence="9" type="ORF">H9872_04800</name>
</gene>
<dbReference type="Gene3D" id="3.40.80.10">
    <property type="entry name" value="Peptidoglycan recognition protein-like"/>
    <property type="match status" value="1"/>
</dbReference>